<protein>
    <submittedName>
        <fullName evidence="2">Uncharacterized protein</fullName>
    </submittedName>
</protein>
<sequence length="55" mass="6147">MVQNRRTALSSGTKTIEPIGKKAGQNKTEPKESRQLKAFCPLRSFIGESDDDFHP</sequence>
<dbReference type="EMBL" id="CP098809">
    <property type="protein sequence ID" value="USJ27450.1"/>
    <property type="molecule type" value="Genomic_DNA"/>
</dbReference>
<feature type="region of interest" description="Disordered" evidence="1">
    <location>
        <begin position="1"/>
        <end position="35"/>
    </location>
</feature>
<evidence type="ECO:0000256" key="1">
    <source>
        <dbReference type="SAM" id="MobiDB-lite"/>
    </source>
</evidence>
<gene>
    <name evidence="2" type="ORF">NE863_33985</name>
</gene>
<evidence type="ECO:0000313" key="3">
    <source>
        <dbReference type="Proteomes" id="UP001055460"/>
    </source>
</evidence>
<dbReference type="RefSeq" id="WP_252161084.1">
    <property type="nucleotide sequence ID" value="NZ_CP098809.1"/>
</dbReference>
<dbReference type="AlphaFoldDB" id="A0A9Q8YDX2"/>
<accession>A0A9Q8YDX2</accession>
<name>A0A9Q8YDX2_ENSAD</name>
<dbReference type="Proteomes" id="UP001055460">
    <property type="component" value="Plasmid pB"/>
</dbReference>
<reference evidence="2" key="1">
    <citation type="submission" date="2022-06" db="EMBL/GenBank/DDBJ databases">
        <title>Physiological and biochemical characterization and genomic elucidation of a strain of the genus Ensifer adhaerens M8 that combines arsenic oxidation and chromium reduction.</title>
        <authorList>
            <person name="Li X."/>
            <person name="Yu c."/>
        </authorList>
    </citation>
    <scope>NUCLEOTIDE SEQUENCE</scope>
    <source>
        <strain evidence="2">M8</strain>
        <plasmid evidence="2">pB</plasmid>
    </source>
</reference>
<geneLocation type="plasmid" evidence="2 3">
    <name>pB</name>
</geneLocation>
<keyword evidence="2" id="KW-0614">Plasmid</keyword>
<evidence type="ECO:0000313" key="2">
    <source>
        <dbReference type="EMBL" id="USJ27450.1"/>
    </source>
</evidence>
<feature type="compositionally biased region" description="Polar residues" evidence="1">
    <location>
        <begin position="1"/>
        <end position="14"/>
    </location>
</feature>
<organism evidence="2 3">
    <name type="scientific">Ensifer adhaerens</name>
    <name type="common">Sinorhizobium morelense</name>
    <dbReference type="NCBI Taxonomy" id="106592"/>
    <lineage>
        <taxon>Bacteria</taxon>
        <taxon>Pseudomonadati</taxon>
        <taxon>Pseudomonadota</taxon>
        <taxon>Alphaproteobacteria</taxon>
        <taxon>Hyphomicrobiales</taxon>
        <taxon>Rhizobiaceae</taxon>
        <taxon>Sinorhizobium/Ensifer group</taxon>
        <taxon>Ensifer</taxon>
    </lineage>
</organism>
<proteinExistence type="predicted"/>